<organism evidence="15 16">
    <name type="scientific">Halorubrum trapanicum</name>
    <dbReference type="NCBI Taxonomy" id="29284"/>
    <lineage>
        <taxon>Archaea</taxon>
        <taxon>Methanobacteriati</taxon>
        <taxon>Methanobacteriota</taxon>
        <taxon>Stenosarchaea group</taxon>
        <taxon>Halobacteria</taxon>
        <taxon>Halobacteriales</taxon>
        <taxon>Haloferacaceae</taxon>
        <taxon>Halorubrum</taxon>
    </lineage>
</organism>
<keyword evidence="5 15" id="KW-0067">ATP-binding</keyword>
<evidence type="ECO:0000256" key="9">
    <source>
        <dbReference type="ARBA" id="ARBA00051890"/>
    </source>
</evidence>
<evidence type="ECO:0000256" key="2">
    <source>
        <dbReference type="ARBA" id="ARBA00022448"/>
    </source>
</evidence>
<evidence type="ECO:0000256" key="6">
    <source>
        <dbReference type="ARBA" id="ARBA00022967"/>
    </source>
</evidence>
<name>A0A8J7R4N0_9EURY</name>
<dbReference type="InterPro" id="IPR008995">
    <property type="entry name" value="Mo/tungstate-bd_C_term_dom"/>
</dbReference>
<protein>
    <recommendedName>
        <fullName evidence="13">ABC-type D-xylose/L-arabinose transporter</fullName>
        <ecNumber evidence="13">7.5.2.13</ecNumber>
    </recommendedName>
</protein>
<comment type="subunit">
    <text evidence="12">The complex is composed of two ATP-binding proteins (XacJ and XacK), two transmembrane proteins (XacH and XacI) and a solute-binding protein (XacG).</text>
</comment>
<dbReference type="EC" id="7.5.2.13" evidence="13"/>
<dbReference type="Gene3D" id="2.40.50.140">
    <property type="entry name" value="Nucleic acid-binding proteins"/>
    <property type="match status" value="1"/>
</dbReference>
<dbReference type="PROSITE" id="PS00211">
    <property type="entry name" value="ABC_TRANSPORTER_1"/>
    <property type="match status" value="1"/>
</dbReference>
<dbReference type="PANTHER" id="PTHR43875">
    <property type="entry name" value="MALTODEXTRIN IMPORT ATP-BINDING PROTEIN MSMX"/>
    <property type="match status" value="1"/>
</dbReference>
<dbReference type="FunFam" id="3.40.50.300:FF:000042">
    <property type="entry name" value="Maltose/maltodextrin ABC transporter, ATP-binding protein"/>
    <property type="match status" value="1"/>
</dbReference>
<dbReference type="InterPro" id="IPR003439">
    <property type="entry name" value="ABC_transporter-like_ATP-bd"/>
</dbReference>
<dbReference type="EMBL" id="JAGGKE010000005">
    <property type="protein sequence ID" value="MBP1901899.1"/>
    <property type="molecule type" value="Genomic_DNA"/>
</dbReference>
<evidence type="ECO:0000256" key="8">
    <source>
        <dbReference type="ARBA" id="ARBA00050355"/>
    </source>
</evidence>
<dbReference type="InterPro" id="IPR013611">
    <property type="entry name" value="Transp-assoc_OB_typ2"/>
</dbReference>
<evidence type="ECO:0000256" key="11">
    <source>
        <dbReference type="ARBA" id="ARBA00061029"/>
    </source>
</evidence>
<keyword evidence="2" id="KW-0813">Transport</keyword>
<comment type="function">
    <text evidence="10">Part of the ABC transporter complex XacGHIJK involved in the uptake of xylose and arabinose. Responsible for energy coupling to the transport system.</text>
</comment>
<keyword evidence="4" id="KW-0547">Nucleotide-binding</keyword>
<reference evidence="15 16" key="1">
    <citation type="submission" date="2021-03" db="EMBL/GenBank/DDBJ databases">
        <title>Genomic Encyclopedia of Type Strains, Phase IV (KMG-IV): sequencing the most valuable type-strain genomes for metagenomic binning, comparative biology and taxonomic classification.</title>
        <authorList>
            <person name="Goeker M."/>
        </authorList>
    </citation>
    <scope>NUCLEOTIDE SEQUENCE [LARGE SCALE GENOMIC DNA]</scope>
    <source>
        <strain evidence="15 16">DSM 12287</strain>
    </source>
</reference>
<dbReference type="InterPro" id="IPR047641">
    <property type="entry name" value="ABC_transpr_MalK/UgpC-like"/>
</dbReference>
<dbReference type="SMART" id="SM00382">
    <property type="entry name" value="AAA"/>
    <property type="match status" value="1"/>
</dbReference>
<dbReference type="GO" id="GO:0005524">
    <property type="term" value="F:ATP binding"/>
    <property type="evidence" value="ECO:0007669"/>
    <property type="project" value="UniProtKB-KW"/>
</dbReference>
<comment type="catalytic activity">
    <reaction evidence="8">
        <text>D-xylose(out) + ATP + H2O = D-xylose(in) + ADP + phosphate + H(+)</text>
        <dbReference type="Rhea" id="RHEA:29899"/>
        <dbReference type="ChEBI" id="CHEBI:15377"/>
        <dbReference type="ChEBI" id="CHEBI:15378"/>
        <dbReference type="ChEBI" id="CHEBI:30616"/>
        <dbReference type="ChEBI" id="CHEBI:43474"/>
        <dbReference type="ChEBI" id="CHEBI:53455"/>
        <dbReference type="ChEBI" id="CHEBI:456216"/>
        <dbReference type="EC" id="7.5.2.13"/>
    </reaction>
    <physiologicalReaction direction="left-to-right" evidence="8">
        <dbReference type="Rhea" id="RHEA:29900"/>
    </physiologicalReaction>
</comment>
<evidence type="ECO:0000256" key="13">
    <source>
        <dbReference type="ARBA" id="ARBA00066315"/>
    </source>
</evidence>
<dbReference type="Pfam" id="PF00005">
    <property type="entry name" value="ABC_tran"/>
    <property type="match status" value="1"/>
</dbReference>
<dbReference type="InterPro" id="IPR027417">
    <property type="entry name" value="P-loop_NTPase"/>
</dbReference>
<evidence type="ECO:0000256" key="4">
    <source>
        <dbReference type="ARBA" id="ARBA00022741"/>
    </source>
</evidence>
<evidence type="ECO:0000256" key="3">
    <source>
        <dbReference type="ARBA" id="ARBA00022475"/>
    </source>
</evidence>
<evidence type="ECO:0000256" key="5">
    <source>
        <dbReference type="ARBA" id="ARBA00022840"/>
    </source>
</evidence>
<gene>
    <name evidence="15" type="ORF">J2744_001577</name>
</gene>
<dbReference type="Proteomes" id="UP000770586">
    <property type="component" value="Unassembled WGS sequence"/>
</dbReference>
<evidence type="ECO:0000256" key="7">
    <source>
        <dbReference type="ARBA" id="ARBA00023136"/>
    </source>
</evidence>
<dbReference type="Pfam" id="PF08402">
    <property type="entry name" value="TOBE_2"/>
    <property type="match status" value="1"/>
</dbReference>
<keyword evidence="3" id="KW-1003">Cell membrane</keyword>
<dbReference type="GO" id="GO:0016887">
    <property type="term" value="F:ATP hydrolysis activity"/>
    <property type="evidence" value="ECO:0007669"/>
    <property type="project" value="InterPro"/>
</dbReference>
<evidence type="ECO:0000313" key="16">
    <source>
        <dbReference type="Proteomes" id="UP000770586"/>
    </source>
</evidence>
<sequence length="391" mass="42602">MTTVTLRNLRKKFDDVVAVDGIDLDVEDGEFLVIVGPSGCGKSTTLRLLAGLESATDGRIEMDGRDVTAVEPKDRNVAMVFQNYALYPHMTGRRNITFGMKSSGDFGDEEIERRVAEAADTLDIADLLDRKPEAMSGGERQRVALGRAIVRDPDAFLMDEPLSNLDAKLRIEMRAELARLHSTLGTTTVYVTHDQTEAMTLGERVVVMNDGGIMQVDEPQRLYDFPANRFVAEFIGDPAMNMIPVDVEDGRAVHDAFEIPLPLADAGDPVAADRNGVGEESLDDGRRAVLGVRPEDFRLPDPRTDDGLPRIDATVNVREPLGDSLLLHCSIGDASCNVQAAPRTDVGAGETVSVTYDPARLHLFDAETGEAFYHSEAHVSEAERPVPASVE</sequence>
<dbReference type="Gene3D" id="2.40.50.100">
    <property type="match status" value="1"/>
</dbReference>
<evidence type="ECO:0000256" key="1">
    <source>
        <dbReference type="ARBA" id="ARBA00004202"/>
    </source>
</evidence>
<dbReference type="PROSITE" id="PS50893">
    <property type="entry name" value="ABC_TRANSPORTER_2"/>
    <property type="match status" value="1"/>
</dbReference>
<dbReference type="InterPro" id="IPR017871">
    <property type="entry name" value="ABC_transporter-like_CS"/>
</dbReference>
<dbReference type="CDD" id="cd03301">
    <property type="entry name" value="ABC_MalK_N"/>
    <property type="match status" value="1"/>
</dbReference>
<dbReference type="InterPro" id="IPR015855">
    <property type="entry name" value="ABC_transpr_MalK-like"/>
</dbReference>
<dbReference type="Gene3D" id="3.40.50.300">
    <property type="entry name" value="P-loop containing nucleotide triphosphate hydrolases"/>
    <property type="match status" value="1"/>
</dbReference>
<evidence type="ECO:0000256" key="10">
    <source>
        <dbReference type="ARBA" id="ARBA00053454"/>
    </source>
</evidence>
<keyword evidence="6" id="KW-1278">Translocase</keyword>
<keyword evidence="7" id="KW-0472">Membrane</keyword>
<feature type="domain" description="ABC transporter" evidence="14">
    <location>
        <begin position="4"/>
        <end position="235"/>
    </location>
</feature>
<comment type="caution">
    <text evidence="15">The sequence shown here is derived from an EMBL/GenBank/DDBJ whole genome shotgun (WGS) entry which is preliminary data.</text>
</comment>
<proteinExistence type="inferred from homology"/>
<accession>A0A8J7R4N0</accession>
<dbReference type="OrthoDB" id="18368at2157"/>
<comment type="subcellular location">
    <subcellularLocation>
        <location evidence="1">Cell membrane</location>
        <topology evidence="1">Peripheral membrane protein</topology>
    </subcellularLocation>
</comment>
<dbReference type="InterPro" id="IPR003593">
    <property type="entry name" value="AAA+_ATPase"/>
</dbReference>
<keyword evidence="15" id="KW-0762">Sugar transport</keyword>
<dbReference type="RefSeq" id="WP_209546355.1">
    <property type="nucleotide sequence ID" value="NZ_BAAADX010000002.1"/>
</dbReference>
<dbReference type="InterPro" id="IPR012340">
    <property type="entry name" value="NA-bd_OB-fold"/>
</dbReference>
<keyword evidence="16" id="KW-1185">Reference proteome</keyword>
<dbReference type="GO" id="GO:0008643">
    <property type="term" value="P:carbohydrate transport"/>
    <property type="evidence" value="ECO:0007669"/>
    <property type="project" value="InterPro"/>
</dbReference>
<dbReference type="AlphaFoldDB" id="A0A8J7R4N0"/>
<evidence type="ECO:0000313" key="15">
    <source>
        <dbReference type="EMBL" id="MBP1901899.1"/>
    </source>
</evidence>
<comment type="similarity">
    <text evidence="11">Belongs to the ABC transporter superfamily. Carbohydrate uptake transporter-1 (CUT1) (TC 3.A.1.1) family.</text>
</comment>
<evidence type="ECO:0000256" key="12">
    <source>
        <dbReference type="ARBA" id="ARBA00065962"/>
    </source>
</evidence>
<dbReference type="GO" id="GO:0140359">
    <property type="term" value="F:ABC-type transporter activity"/>
    <property type="evidence" value="ECO:0007669"/>
    <property type="project" value="InterPro"/>
</dbReference>
<comment type="catalytic activity">
    <reaction evidence="9">
        <text>L-arabinose(out) + ATP + H2O = L-arabinose(in) + ADP + phosphate + H(+)</text>
        <dbReference type="Rhea" id="RHEA:30007"/>
        <dbReference type="ChEBI" id="CHEBI:15377"/>
        <dbReference type="ChEBI" id="CHEBI:15378"/>
        <dbReference type="ChEBI" id="CHEBI:17535"/>
        <dbReference type="ChEBI" id="CHEBI:30616"/>
        <dbReference type="ChEBI" id="CHEBI:43474"/>
        <dbReference type="ChEBI" id="CHEBI:456216"/>
        <dbReference type="EC" id="7.5.2.13"/>
    </reaction>
    <physiologicalReaction direction="left-to-right" evidence="9">
        <dbReference type="Rhea" id="RHEA:30008"/>
    </physiologicalReaction>
</comment>
<dbReference type="SUPFAM" id="SSF52540">
    <property type="entry name" value="P-loop containing nucleoside triphosphate hydrolases"/>
    <property type="match status" value="1"/>
</dbReference>
<evidence type="ECO:0000259" key="14">
    <source>
        <dbReference type="PROSITE" id="PS50893"/>
    </source>
</evidence>
<dbReference type="PANTHER" id="PTHR43875:SF15">
    <property type="entry name" value="TREHALOSE IMPORT ATP-BINDING PROTEIN SUGC"/>
    <property type="match status" value="1"/>
</dbReference>
<dbReference type="SUPFAM" id="SSF50331">
    <property type="entry name" value="MOP-like"/>
    <property type="match status" value="1"/>
</dbReference>
<dbReference type="GO" id="GO:0055052">
    <property type="term" value="C:ATP-binding cassette (ABC) transporter complex, substrate-binding subunit-containing"/>
    <property type="evidence" value="ECO:0007669"/>
    <property type="project" value="TreeGrafter"/>
</dbReference>